<dbReference type="InterPro" id="IPR036390">
    <property type="entry name" value="WH_DNA-bd_sf"/>
</dbReference>
<dbReference type="RefSeq" id="WP_149759335.1">
    <property type="nucleotide sequence ID" value="NZ_BSPE01000008.1"/>
</dbReference>
<accession>A0A1I3X753</accession>
<dbReference type="OrthoDB" id="46768at2"/>
<evidence type="ECO:0000259" key="1">
    <source>
        <dbReference type="PROSITE" id="PS50987"/>
    </source>
</evidence>
<organism evidence="2 3">
    <name type="scientific">Neomesorhizobium albiziae</name>
    <dbReference type="NCBI Taxonomy" id="335020"/>
    <lineage>
        <taxon>Bacteria</taxon>
        <taxon>Pseudomonadati</taxon>
        <taxon>Pseudomonadota</taxon>
        <taxon>Alphaproteobacteria</taxon>
        <taxon>Hyphomicrobiales</taxon>
        <taxon>Phyllobacteriaceae</taxon>
        <taxon>Neomesorhizobium</taxon>
    </lineage>
</organism>
<dbReference type="PROSITE" id="PS50987">
    <property type="entry name" value="HTH_ARSR_2"/>
    <property type="match status" value="1"/>
</dbReference>
<reference evidence="2 3" key="1">
    <citation type="submission" date="2016-10" db="EMBL/GenBank/DDBJ databases">
        <authorList>
            <person name="Varghese N."/>
            <person name="Submissions S."/>
        </authorList>
    </citation>
    <scope>NUCLEOTIDE SEQUENCE [LARGE SCALE GENOMIC DNA]</scope>
    <source>
        <strain evidence="2 3">DSM 21822</strain>
    </source>
</reference>
<dbReference type="Pfam" id="PF12840">
    <property type="entry name" value="HTH_20"/>
    <property type="match status" value="1"/>
</dbReference>
<dbReference type="PANTHER" id="PTHR38600">
    <property type="entry name" value="TRANSCRIPTIONAL REGULATORY PROTEIN"/>
    <property type="match status" value="1"/>
</dbReference>
<feature type="domain" description="HTH arsR-type" evidence="1">
    <location>
        <begin position="1"/>
        <end position="93"/>
    </location>
</feature>
<dbReference type="EMBL" id="FOSL01000003">
    <property type="protein sequence ID" value="SFK15384.1"/>
    <property type="molecule type" value="Genomic_DNA"/>
</dbReference>
<dbReference type="InterPro" id="IPR011991">
    <property type="entry name" value="ArsR-like_HTH"/>
</dbReference>
<dbReference type="InterPro" id="IPR001845">
    <property type="entry name" value="HTH_ArsR_DNA-bd_dom"/>
</dbReference>
<gene>
    <name evidence="2" type="ORF">SAMN04488498_10322</name>
</gene>
<dbReference type="Gene3D" id="1.10.10.10">
    <property type="entry name" value="Winged helix-like DNA-binding domain superfamily/Winged helix DNA-binding domain"/>
    <property type="match status" value="1"/>
</dbReference>
<dbReference type="AlphaFoldDB" id="A0A1I3X753"/>
<dbReference type="GO" id="GO:0003700">
    <property type="term" value="F:DNA-binding transcription factor activity"/>
    <property type="evidence" value="ECO:0007669"/>
    <property type="project" value="InterPro"/>
</dbReference>
<dbReference type="CDD" id="cd00090">
    <property type="entry name" value="HTH_ARSR"/>
    <property type="match status" value="1"/>
</dbReference>
<dbReference type="SMART" id="SM00418">
    <property type="entry name" value="HTH_ARSR"/>
    <property type="match status" value="1"/>
</dbReference>
<dbReference type="GO" id="GO:0003677">
    <property type="term" value="F:DNA binding"/>
    <property type="evidence" value="ECO:0007669"/>
    <property type="project" value="UniProtKB-KW"/>
</dbReference>
<sequence>MGKAPAKGDVFAAIADPTRRRLLERLVVGEHSVADLTHGAGMTMAAVSLHLQVLWRAGLVSRRVAGRHRLYRLQPASLRTVTDWAETLSVFWDEKLDWLDALAERMDAAADRPDI</sequence>
<dbReference type="NCBIfam" id="NF033788">
    <property type="entry name" value="HTH_metalloreg"/>
    <property type="match status" value="1"/>
</dbReference>
<protein>
    <submittedName>
        <fullName evidence="2">DNA-binding transcriptional regulator, ArsR family</fullName>
    </submittedName>
</protein>
<dbReference type="SUPFAM" id="SSF46785">
    <property type="entry name" value="Winged helix' DNA-binding domain"/>
    <property type="match status" value="1"/>
</dbReference>
<dbReference type="InterPro" id="IPR036388">
    <property type="entry name" value="WH-like_DNA-bd_sf"/>
</dbReference>
<keyword evidence="3" id="KW-1185">Reference proteome</keyword>
<proteinExistence type="predicted"/>
<name>A0A1I3X753_9HYPH</name>
<dbReference type="Proteomes" id="UP000323300">
    <property type="component" value="Unassembled WGS sequence"/>
</dbReference>
<evidence type="ECO:0000313" key="2">
    <source>
        <dbReference type="EMBL" id="SFK15384.1"/>
    </source>
</evidence>
<dbReference type="PANTHER" id="PTHR38600:SF1">
    <property type="entry name" value="TRANSCRIPTIONAL REGULATORY PROTEIN"/>
    <property type="match status" value="1"/>
</dbReference>
<evidence type="ECO:0000313" key="3">
    <source>
        <dbReference type="Proteomes" id="UP000323300"/>
    </source>
</evidence>
<keyword evidence="2" id="KW-0238">DNA-binding</keyword>
<dbReference type="PRINTS" id="PR00778">
    <property type="entry name" value="HTHARSR"/>
</dbReference>